<dbReference type="Gene3D" id="1.10.287.70">
    <property type="match status" value="1"/>
</dbReference>
<keyword evidence="4" id="KW-1185">Reference proteome</keyword>
<dbReference type="InterPro" id="IPR013099">
    <property type="entry name" value="K_chnl_dom"/>
</dbReference>
<gene>
    <name evidence="3" type="ORF">GCM10022381_37440</name>
</gene>
<protein>
    <recommendedName>
        <fullName evidence="2">Potassium channel domain-containing protein</fullName>
    </recommendedName>
</protein>
<dbReference type="Pfam" id="PF07885">
    <property type="entry name" value="Ion_trans_2"/>
    <property type="match status" value="1"/>
</dbReference>
<feature type="transmembrane region" description="Helical" evidence="1">
    <location>
        <begin position="21"/>
        <end position="40"/>
    </location>
</feature>
<proteinExistence type="predicted"/>
<evidence type="ECO:0000259" key="2">
    <source>
        <dbReference type="Pfam" id="PF07885"/>
    </source>
</evidence>
<keyword evidence="1" id="KW-1133">Transmembrane helix</keyword>
<name>A0ABP7L3F3_9MICO</name>
<dbReference type="RefSeq" id="WP_345069390.1">
    <property type="nucleotide sequence ID" value="NZ_BAABCN010000016.1"/>
</dbReference>
<accession>A0ABP7L3F3</accession>
<organism evidence="3 4">
    <name type="scientific">Leifsonia kafniensis</name>
    <dbReference type="NCBI Taxonomy" id="475957"/>
    <lineage>
        <taxon>Bacteria</taxon>
        <taxon>Bacillati</taxon>
        <taxon>Actinomycetota</taxon>
        <taxon>Actinomycetes</taxon>
        <taxon>Micrococcales</taxon>
        <taxon>Microbacteriaceae</taxon>
        <taxon>Leifsonia</taxon>
    </lineage>
</organism>
<feature type="transmembrane region" description="Helical" evidence="1">
    <location>
        <begin position="72"/>
        <end position="91"/>
    </location>
</feature>
<evidence type="ECO:0000313" key="4">
    <source>
        <dbReference type="Proteomes" id="UP001501803"/>
    </source>
</evidence>
<feature type="domain" description="Potassium channel" evidence="2">
    <location>
        <begin position="143"/>
        <end position="217"/>
    </location>
</feature>
<evidence type="ECO:0000313" key="3">
    <source>
        <dbReference type="EMBL" id="GAA3892234.1"/>
    </source>
</evidence>
<dbReference type="SUPFAM" id="SSF81324">
    <property type="entry name" value="Voltage-gated potassium channels"/>
    <property type="match status" value="1"/>
</dbReference>
<dbReference type="EMBL" id="BAABCN010000016">
    <property type="protein sequence ID" value="GAA3892234.1"/>
    <property type="molecule type" value="Genomic_DNA"/>
</dbReference>
<evidence type="ECO:0000256" key="1">
    <source>
        <dbReference type="SAM" id="Phobius"/>
    </source>
</evidence>
<keyword evidence="1" id="KW-0472">Membrane</keyword>
<comment type="caution">
    <text evidence="3">The sequence shown here is derived from an EMBL/GenBank/DDBJ whole genome shotgun (WGS) entry which is preliminary data.</text>
</comment>
<reference evidence="4" key="1">
    <citation type="journal article" date="2019" name="Int. J. Syst. Evol. Microbiol.">
        <title>The Global Catalogue of Microorganisms (GCM) 10K type strain sequencing project: providing services to taxonomists for standard genome sequencing and annotation.</title>
        <authorList>
            <consortium name="The Broad Institute Genomics Platform"/>
            <consortium name="The Broad Institute Genome Sequencing Center for Infectious Disease"/>
            <person name="Wu L."/>
            <person name="Ma J."/>
        </authorList>
    </citation>
    <scope>NUCLEOTIDE SEQUENCE [LARGE SCALE GENOMIC DNA]</scope>
    <source>
        <strain evidence="4">JCM 17021</strain>
    </source>
</reference>
<feature type="transmembrane region" description="Helical" evidence="1">
    <location>
        <begin position="97"/>
        <end position="118"/>
    </location>
</feature>
<keyword evidence="1" id="KW-0812">Transmembrane</keyword>
<dbReference type="Proteomes" id="UP001501803">
    <property type="component" value="Unassembled WGS sequence"/>
</dbReference>
<sequence length="224" mass="23614">MTDTAPPPTHFWARILSWTPGYGTVLVLIGIAYALCAAQTGTQPTAFALLVQLLTVGVIFRVAEVRKRIQDVATIILIVAAVGIAIVWASGAEGTGVKIALAMVAVVFYGVAPAAIIGHQIHRDIVDAQTVFAVISAYILIGMFFTFAYVLASIPGNIFQGEGVGSLSEILFFSFTSLSTTGYGNFVPVTASGQTLAIAEIITGQLFIGLAIARVVTAWIPKRK</sequence>
<feature type="transmembrane region" description="Helical" evidence="1">
    <location>
        <begin position="196"/>
        <end position="220"/>
    </location>
</feature>
<feature type="transmembrane region" description="Helical" evidence="1">
    <location>
        <begin position="130"/>
        <end position="152"/>
    </location>
</feature>